<keyword evidence="3" id="KW-1185">Reference proteome</keyword>
<reference evidence="2 3" key="1">
    <citation type="submission" date="2016-10" db="EMBL/GenBank/DDBJ databases">
        <authorList>
            <person name="de Groot N.N."/>
        </authorList>
    </citation>
    <scope>NUCLEOTIDE SEQUENCE [LARGE SCALE GENOMIC DNA]</scope>
    <source>
        <strain evidence="2 3">CGMCC 1.7031</strain>
    </source>
</reference>
<dbReference type="EMBL" id="FMVF01000003">
    <property type="protein sequence ID" value="SCY08250.1"/>
    <property type="molecule type" value="Genomic_DNA"/>
</dbReference>
<feature type="domain" description="NUMOD4" evidence="1">
    <location>
        <begin position="8"/>
        <end position="57"/>
    </location>
</feature>
<dbReference type="SUPFAM" id="SSF54060">
    <property type="entry name" value="His-Me finger endonucleases"/>
    <property type="match status" value="1"/>
</dbReference>
<dbReference type="Pfam" id="PF07463">
    <property type="entry name" value="NUMOD4"/>
    <property type="match status" value="1"/>
</dbReference>
<evidence type="ECO:0000313" key="2">
    <source>
        <dbReference type="EMBL" id="SCY08250.1"/>
    </source>
</evidence>
<sequence>MLKLYPSEIFKEVPMDATLRKRYAVSNYGRLISYTNEFFDGRELKGGRADGYRTLDYRITLPDGKKKCKYLFIYKLVGQLFLPKEEDHTHVIHLDYVRDNDQVSNLKWVSRVDMLAHGQRSPHVIAARKIPRLGITGKLNATQVIRLKKLIHDPNRKTRLKIIAKQFGISEMQLHRIKSGENWSHIVI</sequence>
<dbReference type="AlphaFoldDB" id="A0A1G5D1A5"/>
<evidence type="ECO:0000259" key="1">
    <source>
        <dbReference type="Pfam" id="PF07463"/>
    </source>
</evidence>
<evidence type="ECO:0000313" key="3">
    <source>
        <dbReference type="Proteomes" id="UP000199354"/>
    </source>
</evidence>
<protein>
    <submittedName>
        <fullName evidence="2">NUMOD4 motif-containing protein</fullName>
    </submittedName>
</protein>
<gene>
    <name evidence="2" type="ORF">SAMN02927903_00704</name>
</gene>
<dbReference type="OrthoDB" id="6631788at2"/>
<name>A0A1G5D1A5_9FLAO</name>
<dbReference type="Gene3D" id="3.90.75.20">
    <property type="match status" value="1"/>
</dbReference>
<dbReference type="GO" id="GO:0016788">
    <property type="term" value="F:hydrolase activity, acting on ester bonds"/>
    <property type="evidence" value="ECO:0007669"/>
    <property type="project" value="InterPro"/>
</dbReference>
<dbReference type="InterPro" id="IPR044925">
    <property type="entry name" value="His-Me_finger_sf"/>
</dbReference>
<dbReference type="RefSeq" id="WP_091140933.1">
    <property type="nucleotide sequence ID" value="NZ_FMVF01000003.1"/>
</dbReference>
<proteinExistence type="predicted"/>
<dbReference type="InterPro" id="IPR010902">
    <property type="entry name" value="NUMOD4"/>
</dbReference>
<dbReference type="STRING" id="490189.SAMN02927903_00704"/>
<organism evidence="2 3">
    <name type="scientific">Flavobacterium caeni</name>
    <dbReference type="NCBI Taxonomy" id="490189"/>
    <lineage>
        <taxon>Bacteria</taxon>
        <taxon>Pseudomonadati</taxon>
        <taxon>Bacteroidota</taxon>
        <taxon>Flavobacteriia</taxon>
        <taxon>Flavobacteriales</taxon>
        <taxon>Flavobacteriaceae</taxon>
        <taxon>Flavobacterium</taxon>
    </lineage>
</organism>
<accession>A0A1G5D1A5</accession>
<dbReference type="Proteomes" id="UP000199354">
    <property type="component" value="Unassembled WGS sequence"/>
</dbReference>